<name>A0ABS5KTI1_9ACTN</name>
<organism evidence="1 2">
    <name type="scientific">Catenulispora pinistramenti</name>
    <dbReference type="NCBI Taxonomy" id="2705254"/>
    <lineage>
        <taxon>Bacteria</taxon>
        <taxon>Bacillati</taxon>
        <taxon>Actinomycetota</taxon>
        <taxon>Actinomycetes</taxon>
        <taxon>Catenulisporales</taxon>
        <taxon>Catenulisporaceae</taxon>
        <taxon>Catenulispora</taxon>
    </lineage>
</organism>
<dbReference type="SUPFAM" id="SSF47240">
    <property type="entry name" value="Ferritin-like"/>
    <property type="match status" value="1"/>
</dbReference>
<keyword evidence="1" id="KW-0560">Oxidoreductase</keyword>
<evidence type="ECO:0000313" key="2">
    <source>
        <dbReference type="Proteomes" id="UP000730482"/>
    </source>
</evidence>
<dbReference type="EMBL" id="JAAFYZ010000069">
    <property type="protein sequence ID" value="MBS2549314.1"/>
    <property type="molecule type" value="Genomic_DNA"/>
</dbReference>
<dbReference type="PANTHER" id="PTHR30458">
    <property type="entry name" value="PHENYLACETIC ACID DEGRADATION PROTEIN PAA"/>
    <property type="match status" value="1"/>
</dbReference>
<dbReference type="PIRSF" id="PIRSF037834">
    <property type="entry name" value="PA_CoA_Oase3"/>
    <property type="match status" value="1"/>
</dbReference>
<dbReference type="InterPro" id="IPR052703">
    <property type="entry name" value="Aromatic_CoA_ox/epox"/>
</dbReference>
<evidence type="ECO:0000313" key="1">
    <source>
        <dbReference type="EMBL" id="MBS2549314.1"/>
    </source>
</evidence>
<dbReference type="NCBIfam" id="TIGR02158">
    <property type="entry name" value="PA_CoA_Oxy3"/>
    <property type="match status" value="1"/>
</dbReference>
<dbReference type="EC" id="1.14.13.149" evidence="1"/>
<dbReference type="PANTHER" id="PTHR30458:SF0">
    <property type="entry name" value="1,2-PHENYLACETYL-COA EPOXIDASE, SUBUNIT C"/>
    <property type="match status" value="1"/>
</dbReference>
<comment type="caution">
    <text evidence="1">The sequence shown here is derived from an EMBL/GenBank/DDBJ whole genome shotgun (WGS) entry which is preliminary data.</text>
</comment>
<keyword evidence="2" id="KW-1185">Reference proteome</keyword>
<protein>
    <submittedName>
        <fullName evidence="1">Phenylacetate-CoA oxygenase subunit PaaC</fullName>
        <ecNumber evidence="1">1.14.13.149</ecNumber>
    </submittedName>
</protein>
<dbReference type="Gene3D" id="1.20.1260.10">
    <property type="match status" value="1"/>
</dbReference>
<gene>
    <name evidence="1" type="primary">paaC</name>
    <name evidence="1" type="ORF">KGQ19_20835</name>
</gene>
<proteinExistence type="predicted"/>
<dbReference type="Pfam" id="PF05138">
    <property type="entry name" value="PaaA_PaaC"/>
    <property type="match status" value="1"/>
</dbReference>
<dbReference type="GO" id="GO:0097266">
    <property type="term" value="F:phenylacetyl-CoA 1,2-epoxidase activity"/>
    <property type="evidence" value="ECO:0007669"/>
    <property type="project" value="UniProtKB-EC"/>
</dbReference>
<dbReference type="InterPro" id="IPR007814">
    <property type="entry name" value="PaaA_PaaC"/>
</dbReference>
<sequence>MTATTEASTGSASPASVAQYALQLGDDALILSHRLSEWCAHSPELEEDVALANLALDLLGQARTLLTYAGSLEGAGRSEDDLAFLRTEREFRNALLVEQPNGDFAVTIARQLYFATYQSELYAALCDSTDPELAALAAKAVKEVAYHRDHAVQWTLRLGDGTAESHRRMQAGLEQLWPYTAELFFLDPVATELVQQGIAVDPRTLRPAWEASVAGVIEAATLTVPADGWQPRGGRAGKHGEGFGLLLGEMQALHRQYPGASW</sequence>
<dbReference type="InterPro" id="IPR009078">
    <property type="entry name" value="Ferritin-like_SF"/>
</dbReference>
<dbReference type="Proteomes" id="UP000730482">
    <property type="component" value="Unassembled WGS sequence"/>
</dbReference>
<dbReference type="InterPro" id="IPR012347">
    <property type="entry name" value="Ferritin-like"/>
</dbReference>
<dbReference type="InterPro" id="IPR011882">
    <property type="entry name" value="PaaC"/>
</dbReference>
<reference evidence="1 2" key="1">
    <citation type="submission" date="2020-02" db="EMBL/GenBank/DDBJ databases">
        <title>Acidophilic actinobacteria isolated from forest soil.</title>
        <authorList>
            <person name="Golinska P."/>
        </authorList>
    </citation>
    <scope>NUCLEOTIDE SEQUENCE [LARGE SCALE GENOMIC DNA]</scope>
    <source>
        <strain evidence="1 2">NL8</strain>
    </source>
</reference>
<accession>A0ABS5KTI1</accession>
<dbReference type="RefSeq" id="WP_212010878.1">
    <property type="nucleotide sequence ID" value="NZ_JAAFYZ010000069.1"/>
</dbReference>